<sequence length="134" mass="14304">MLAGAPPTPVAESSCLGRPDPSRSPSLHILSNPSDAAQSVSSRGMRLVKNNHLPVSPIAKWGKSANPRRRSSSRPQHILDSEEAWVEAAFRGSKLLLLSREIVGMGREINLAKVSTKVVDLEINGCETSAVAQA</sequence>
<protein>
    <submittedName>
        <fullName evidence="2">Uncharacterized protein</fullName>
    </submittedName>
</protein>
<dbReference type="EnsemblPlants" id="LPERR02G03800.1">
    <property type="protein sequence ID" value="LPERR02G03800.1"/>
    <property type="gene ID" value="LPERR02G03800"/>
</dbReference>
<evidence type="ECO:0000313" key="2">
    <source>
        <dbReference type="EnsemblPlants" id="LPERR02G03800.1"/>
    </source>
</evidence>
<name>A0A0D9VCD7_9ORYZ</name>
<keyword evidence="3" id="KW-1185">Reference proteome</keyword>
<feature type="compositionally biased region" description="Polar residues" evidence="1">
    <location>
        <begin position="23"/>
        <end position="42"/>
    </location>
</feature>
<dbReference type="Gramene" id="LPERR02G03800.1">
    <property type="protein sequence ID" value="LPERR02G03800.1"/>
    <property type="gene ID" value="LPERR02G03800"/>
</dbReference>
<feature type="region of interest" description="Disordered" evidence="1">
    <location>
        <begin position="1"/>
        <end position="51"/>
    </location>
</feature>
<evidence type="ECO:0000313" key="3">
    <source>
        <dbReference type="Proteomes" id="UP000032180"/>
    </source>
</evidence>
<feature type="region of interest" description="Disordered" evidence="1">
    <location>
        <begin position="57"/>
        <end position="76"/>
    </location>
</feature>
<dbReference type="AlphaFoldDB" id="A0A0D9VCD7"/>
<dbReference type="HOGENOM" id="CLU_1899213_0_0_1"/>
<evidence type="ECO:0000256" key="1">
    <source>
        <dbReference type="SAM" id="MobiDB-lite"/>
    </source>
</evidence>
<dbReference type="Proteomes" id="UP000032180">
    <property type="component" value="Chromosome 2"/>
</dbReference>
<reference evidence="2" key="3">
    <citation type="submission" date="2015-04" db="UniProtKB">
        <authorList>
            <consortium name="EnsemblPlants"/>
        </authorList>
    </citation>
    <scope>IDENTIFICATION</scope>
</reference>
<accession>A0A0D9VCD7</accession>
<proteinExistence type="predicted"/>
<reference evidence="2 3" key="1">
    <citation type="submission" date="2012-08" db="EMBL/GenBank/DDBJ databases">
        <title>Oryza genome evolution.</title>
        <authorList>
            <person name="Wing R.A."/>
        </authorList>
    </citation>
    <scope>NUCLEOTIDE SEQUENCE</scope>
</reference>
<reference evidence="3" key="2">
    <citation type="submission" date="2013-12" db="EMBL/GenBank/DDBJ databases">
        <authorList>
            <person name="Yu Y."/>
            <person name="Lee S."/>
            <person name="de Baynast K."/>
            <person name="Wissotski M."/>
            <person name="Liu L."/>
            <person name="Talag J."/>
            <person name="Goicoechea J."/>
            <person name="Angelova A."/>
            <person name="Jetty R."/>
            <person name="Kudrna D."/>
            <person name="Golser W."/>
            <person name="Rivera L."/>
            <person name="Zhang J."/>
            <person name="Wing R."/>
        </authorList>
    </citation>
    <scope>NUCLEOTIDE SEQUENCE</scope>
</reference>
<organism evidence="2 3">
    <name type="scientific">Leersia perrieri</name>
    <dbReference type="NCBI Taxonomy" id="77586"/>
    <lineage>
        <taxon>Eukaryota</taxon>
        <taxon>Viridiplantae</taxon>
        <taxon>Streptophyta</taxon>
        <taxon>Embryophyta</taxon>
        <taxon>Tracheophyta</taxon>
        <taxon>Spermatophyta</taxon>
        <taxon>Magnoliopsida</taxon>
        <taxon>Liliopsida</taxon>
        <taxon>Poales</taxon>
        <taxon>Poaceae</taxon>
        <taxon>BOP clade</taxon>
        <taxon>Oryzoideae</taxon>
        <taxon>Oryzeae</taxon>
        <taxon>Oryzinae</taxon>
        <taxon>Leersia</taxon>
    </lineage>
</organism>